<evidence type="ECO:0000256" key="1">
    <source>
        <dbReference type="SAM" id="MobiDB-lite"/>
    </source>
</evidence>
<dbReference type="PANTHER" id="PTHR31170:SF25">
    <property type="entry name" value="BNAA09G04570D PROTEIN"/>
    <property type="match status" value="1"/>
</dbReference>
<proteinExistence type="predicted"/>
<keyword evidence="2" id="KW-1133">Transmembrane helix</keyword>
<dbReference type="InterPro" id="IPR004158">
    <property type="entry name" value="DUF247_pln"/>
</dbReference>
<dbReference type="GeneID" id="120277029"/>
<keyword evidence="2" id="KW-0812">Transmembrane</keyword>
<accession>A0AB40CKV7</accession>
<feature type="region of interest" description="Disordered" evidence="1">
    <location>
        <begin position="1"/>
        <end position="23"/>
    </location>
</feature>
<evidence type="ECO:0000313" key="3">
    <source>
        <dbReference type="Proteomes" id="UP001515500"/>
    </source>
</evidence>
<evidence type="ECO:0000313" key="4">
    <source>
        <dbReference type="RefSeq" id="XP_039139708.1"/>
    </source>
</evidence>
<dbReference type="Pfam" id="PF03140">
    <property type="entry name" value="DUF247"/>
    <property type="match status" value="1"/>
</dbReference>
<protein>
    <submittedName>
        <fullName evidence="4">UPF0481 protein At3g47200-like</fullName>
    </submittedName>
</protein>
<dbReference type="RefSeq" id="XP_039139708.1">
    <property type="nucleotide sequence ID" value="XM_039283774.1"/>
</dbReference>
<organism evidence="3 4">
    <name type="scientific">Dioscorea cayennensis subsp. rotundata</name>
    <name type="common">White Guinea yam</name>
    <name type="synonym">Dioscorea rotundata</name>
    <dbReference type="NCBI Taxonomy" id="55577"/>
    <lineage>
        <taxon>Eukaryota</taxon>
        <taxon>Viridiplantae</taxon>
        <taxon>Streptophyta</taxon>
        <taxon>Embryophyta</taxon>
        <taxon>Tracheophyta</taxon>
        <taxon>Spermatophyta</taxon>
        <taxon>Magnoliopsida</taxon>
        <taxon>Liliopsida</taxon>
        <taxon>Dioscoreales</taxon>
        <taxon>Dioscoreaceae</taxon>
        <taxon>Dioscorea</taxon>
    </lineage>
</organism>
<dbReference type="Proteomes" id="UP001515500">
    <property type="component" value="Chromosome 15"/>
</dbReference>
<reference evidence="4" key="1">
    <citation type="submission" date="2025-08" db="UniProtKB">
        <authorList>
            <consortium name="RefSeq"/>
        </authorList>
    </citation>
    <scope>IDENTIFICATION</scope>
</reference>
<evidence type="ECO:0000256" key="2">
    <source>
        <dbReference type="SAM" id="Phobius"/>
    </source>
</evidence>
<feature type="transmembrane region" description="Helical" evidence="2">
    <location>
        <begin position="460"/>
        <end position="481"/>
    </location>
</feature>
<gene>
    <name evidence="4" type="primary">LOC120277029</name>
</gene>
<dbReference type="PANTHER" id="PTHR31170">
    <property type="entry name" value="BNAC04G53230D PROTEIN"/>
    <property type="match status" value="1"/>
</dbReference>
<dbReference type="AlphaFoldDB" id="A0AB40CKV7"/>
<name>A0AB40CKV7_DIOCR</name>
<keyword evidence="2" id="KW-0472">Membrane</keyword>
<sequence length="495" mass="57378">MDEMTPLKPNDMSGGDRGLPDKHPIDIDRDCDVAWIKEFRSSVNKQRGRRPGKKPCTIFKIQDSICLRNEDAYRPLLISIGPYYHKRLPTSNNYVITLENQKWLCLRHLLFRNRIRGNATELLEKCLIAMKKLGDEIRSCYSHELDNLTDDHSLAQVMLLDGCFILQLILLFGEKTPANKKDDKEDEVGEAREMLSPLHTEEEEFQLPPLGMLWTWNILRFDLLKLENQIPFFVLTTLFDLFIAPSDERPNLVDLVFKLFSDIHPSDPKSQDSLELLEATKVHHLLHLFHSTLVPSKINSPLSIKRAIKAPKWIPNATELRQAGVKFVKKENARNFLDISYNNGTMEIPELSLHDHTDTLFRNMIAFEQCYPGVENQVSLYAIFMDCIIDTPNDAHLLHLKGILSNRLSTDEAAAELFNKLSYQIYYVLQGEYLHEFCDAVNSFHKKKRNRWRAKLMRDYFSNPWAIISLITAVVFLLLTLEQSSFNVLSYFHQT</sequence>
<keyword evidence="3" id="KW-1185">Reference proteome</keyword>